<proteinExistence type="predicted"/>
<name>A0ABY3R902_9BRAD</name>
<gene>
    <name evidence="2" type="ORF">LQG66_32090</name>
</gene>
<feature type="signal peptide" evidence="1">
    <location>
        <begin position="1"/>
        <end position="23"/>
    </location>
</feature>
<dbReference type="RefSeq" id="WP_231319810.1">
    <property type="nucleotide sequence ID" value="NZ_CP088156.1"/>
</dbReference>
<sequence length="205" mass="22375">MARLLQFILTGVALAGVSTGARADDIIGPAKARAYDARVFTKAPGQRAYACFTRRYTPDHLAQHPKQKVRAMQLLVTAEIPQGESIMGYSFRLGVNYRDRAGDFDSSGSCDHIRAEDGGHEIRYGCPVDCEGGGIEIAMSKDDTSAIVRLTRITVWQRGNKPDDDAADALIAGSDDKIFRLDRTDTADCAGLMTDRKELAGIRHK</sequence>
<organism evidence="2 3">
    <name type="scientific">Bradyrhizobium ontarionense</name>
    <dbReference type="NCBI Taxonomy" id="2898149"/>
    <lineage>
        <taxon>Bacteria</taxon>
        <taxon>Pseudomonadati</taxon>
        <taxon>Pseudomonadota</taxon>
        <taxon>Alphaproteobacteria</taxon>
        <taxon>Hyphomicrobiales</taxon>
        <taxon>Nitrobacteraceae</taxon>
        <taxon>Bradyrhizobium</taxon>
    </lineage>
</organism>
<reference evidence="2" key="1">
    <citation type="journal article" date="2024" name="Antonie Van Leeuwenhoek">
        <title>Bradyrhizobium ontarionense sp. nov., a novel bacterial symbiont isolated from Aeschynomene indica (Indian jointvetch), harbours photosynthesis, nitrogen fixation and nitrous oxide (N2O) reductase genes.</title>
        <authorList>
            <person name="Bromfield E.S.P."/>
            <person name="Cloutier S."/>
        </authorList>
    </citation>
    <scope>NUCLEOTIDE SEQUENCE</scope>
    <source>
        <strain evidence="2">A19</strain>
    </source>
</reference>
<dbReference type="EMBL" id="CP088156">
    <property type="protein sequence ID" value="UFZ03796.1"/>
    <property type="molecule type" value="Genomic_DNA"/>
</dbReference>
<accession>A0ABY3R902</accession>
<dbReference type="Proteomes" id="UP001431010">
    <property type="component" value="Chromosome"/>
</dbReference>
<keyword evidence="3" id="KW-1185">Reference proteome</keyword>
<protein>
    <submittedName>
        <fullName evidence="2">Uncharacterized protein</fullName>
    </submittedName>
</protein>
<evidence type="ECO:0000256" key="1">
    <source>
        <dbReference type="SAM" id="SignalP"/>
    </source>
</evidence>
<feature type="chain" id="PRO_5046485958" evidence="1">
    <location>
        <begin position="24"/>
        <end position="205"/>
    </location>
</feature>
<evidence type="ECO:0000313" key="2">
    <source>
        <dbReference type="EMBL" id="UFZ03796.1"/>
    </source>
</evidence>
<keyword evidence="1" id="KW-0732">Signal</keyword>
<evidence type="ECO:0000313" key="3">
    <source>
        <dbReference type="Proteomes" id="UP001431010"/>
    </source>
</evidence>